<keyword evidence="2" id="KW-1185">Reference proteome</keyword>
<evidence type="ECO:0000313" key="2">
    <source>
        <dbReference type="Proteomes" id="UP001165586"/>
    </source>
</evidence>
<proteinExistence type="predicted"/>
<name>A0ABT2HA20_9MICO</name>
<accession>A0ABT2HA20</accession>
<organism evidence="1 2">
    <name type="scientific">Herbiconiux daphne</name>
    <dbReference type="NCBI Taxonomy" id="2970914"/>
    <lineage>
        <taxon>Bacteria</taxon>
        <taxon>Bacillati</taxon>
        <taxon>Actinomycetota</taxon>
        <taxon>Actinomycetes</taxon>
        <taxon>Micrococcales</taxon>
        <taxon>Microbacteriaceae</taxon>
        <taxon>Herbiconiux</taxon>
    </lineage>
</organism>
<protein>
    <submittedName>
        <fullName evidence="1">Uncharacterized protein</fullName>
    </submittedName>
</protein>
<feature type="non-terminal residue" evidence="1">
    <location>
        <position position="145"/>
    </location>
</feature>
<comment type="caution">
    <text evidence="1">The sequence shown here is derived from an EMBL/GenBank/DDBJ whole genome shotgun (WGS) entry which is preliminary data.</text>
</comment>
<dbReference type="Proteomes" id="UP001165586">
    <property type="component" value="Unassembled WGS sequence"/>
</dbReference>
<dbReference type="EMBL" id="JANLCJ010000154">
    <property type="protein sequence ID" value="MCS5736748.1"/>
    <property type="molecule type" value="Genomic_DNA"/>
</dbReference>
<sequence length="145" mass="16303">MLNGYLAEKISDLDFNMNAIDKVYQKSIIKIIVTRLNRAFYNDEILPRDANVTYSANGGIQYSSLANTQPKDDIISFFDANERLLIETSGLMDQVIGNVDIDNLTTDLLETQFKGGQFVNDVDIDDYQKMIITINGQNVTVLQAI</sequence>
<gene>
    <name evidence="1" type="ORF">N1032_23740</name>
</gene>
<reference evidence="1" key="1">
    <citation type="submission" date="2022-08" db="EMBL/GenBank/DDBJ databases">
        <authorList>
            <person name="Deng Y."/>
            <person name="Han X.-F."/>
            <person name="Zhang Y.-Q."/>
        </authorList>
    </citation>
    <scope>NUCLEOTIDE SEQUENCE</scope>
    <source>
        <strain evidence="1">CPCC 203386</strain>
    </source>
</reference>
<dbReference type="RefSeq" id="WP_259542840.1">
    <property type="nucleotide sequence ID" value="NZ_JANLCJ010000154.1"/>
</dbReference>
<evidence type="ECO:0000313" key="1">
    <source>
        <dbReference type="EMBL" id="MCS5736748.1"/>
    </source>
</evidence>